<dbReference type="RefSeq" id="WP_003745220.1">
    <property type="nucleotide sequence ID" value="NZ_CM001051.1"/>
</dbReference>
<dbReference type="Gene3D" id="2.60.40.1180">
    <property type="entry name" value="Golgi alpha-mannosidase II"/>
    <property type="match status" value="1"/>
</dbReference>
<accession>E3ZLI7</accession>
<gene>
    <name evidence="2" type="ORF">NT03LS_0274a</name>
</gene>
<dbReference type="InterPro" id="IPR013780">
    <property type="entry name" value="Glyco_hydro_b"/>
</dbReference>
<evidence type="ECO:0000313" key="2">
    <source>
        <dbReference type="EMBL" id="EFS01499.1"/>
    </source>
</evidence>
<protein>
    <submittedName>
        <fullName evidence="2">Alpha-glucosidase 2</fullName>
    </submittedName>
</protein>
<evidence type="ECO:0000259" key="1">
    <source>
        <dbReference type="Pfam" id="PF17137"/>
    </source>
</evidence>
<proteinExistence type="predicted"/>
<dbReference type="PATRIC" id="fig|702453.3.peg.221"/>
<dbReference type="HOGENOM" id="CLU_2283397_0_0_9"/>
<feature type="non-terminal residue" evidence="2">
    <location>
        <position position="1"/>
    </location>
</feature>
<comment type="caution">
    <text evidence="2">The sequence shown here is derived from an EMBL/GenBank/DDBJ whole genome shotgun (WGS) entry which is preliminary data.</text>
</comment>
<dbReference type="InterPro" id="IPR033403">
    <property type="entry name" value="DUF5110"/>
</dbReference>
<sequence length="101" mass="10904">YIKAGTILPIGSSVQNTKETQSIALEIYLANGMASGYVYNDDGKSYEYQNGEFAKTGLTATLQNGEVQVKATHSGKVNLQLEITTIQVFGEKTNKITRAGI</sequence>
<dbReference type="Pfam" id="PF17137">
    <property type="entry name" value="DUF5110"/>
    <property type="match status" value="1"/>
</dbReference>
<organism evidence="2">
    <name type="scientific">Listeria seeligeri FSL N1-067</name>
    <dbReference type="NCBI Taxonomy" id="702453"/>
    <lineage>
        <taxon>Bacteria</taxon>
        <taxon>Bacillati</taxon>
        <taxon>Bacillota</taxon>
        <taxon>Bacilli</taxon>
        <taxon>Bacillales</taxon>
        <taxon>Listeriaceae</taxon>
        <taxon>Listeria</taxon>
    </lineage>
</organism>
<feature type="domain" description="DUF5110" evidence="1">
    <location>
        <begin position="24"/>
        <end position="76"/>
    </location>
</feature>
<dbReference type="Proteomes" id="UP000004302">
    <property type="component" value="Chromosome"/>
</dbReference>
<dbReference type="AlphaFoldDB" id="E3ZLI7"/>
<dbReference type="EMBL" id="ADXJ01000098">
    <property type="protein sequence ID" value="EFS01499.1"/>
    <property type="molecule type" value="Genomic_DNA"/>
</dbReference>
<reference evidence="2" key="1">
    <citation type="journal article" date="2010" name="Microbiol. Resour. Announc.">
        <title>Comparative genomics of the bacterial genus Listeria: Genome evolution is characterized by limited gene acquisition and limited gene loss.</title>
        <authorList>
            <person name="den Bakker H.C."/>
            <person name="Cummings C.A."/>
            <person name="Ferreira V."/>
            <person name="Vatta P."/>
            <person name="Orsi R.H."/>
            <person name="Degoricija L."/>
            <person name="Barker M."/>
            <person name="Petrauskene O."/>
            <person name="Furtado M.R."/>
            <person name="Wiedmann M."/>
        </authorList>
    </citation>
    <scope>NUCLEOTIDE SEQUENCE [LARGE SCALE GENOMIC DNA]</scope>
    <source>
        <strain evidence="2">FSL N1-067</strain>
    </source>
</reference>
<name>E3ZLI7_LISSE</name>